<dbReference type="InterPro" id="IPR015864">
    <property type="entry name" value="FAD_synthase"/>
</dbReference>
<organism evidence="17 18">
    <name type="scientific">Geoanaerobacter pelophilus</name>
    <dbReference type="NCBI Taxonomy" id="60036"/>
    <lineage>
        <taxon>Bacteria</taxon>
        <taxon>Pseudomonadati</taxon>
        <taxon>Thermodesulfobacteriota</taxon>
        <taxon>Desulfuromonadia</taxon>
        <taxon>Geobacterales</taxon>
        <taxon>Geobacteraceae</taxon>
        <taxon>Geoanaerobacter</taxon>
    </lineage>
</organism>
<dbReference type="PANTHER" id="PTHR22749">
    <property type="entry name" value="RIBOFLAVIN KINASE/FMN ADENYLYLTRANSFERASE"/>
    <property type="match status" value="1"/>
</dbReference>
<dbReference type="NCBIfam" id="NF004162">
    <property type="entry name" value="PRK05627.1-5"/>
    <property type="match status" value="1"/>
</dbReference>
<evidence type="ECO:0000259" key="16">
    <source>
        <dbReference type="SMART" id="SM00904"/>
    </source>
</evidence>
<evidence type="ECO:0000256" key="9">
    <source>
        <dbReference type="ARBA" id="ARBA00022777"/>
    </source>
</evidence>
<dbReference type="Gene3D" id="3.40.50.620">
    <property type="entry name" value="HUPs"/>
    <property type="match status" value="1"/>
</dbReference>
<gene>
    <name evidence="17" type="ORF">KI809_09655</name>
</gene>
<comment type="function">
    <text evidence="1">Catalyzes the phosphorylation of riboflavin to FMN followed by the adenylation of FMN to FAD.</text>
</comment>
<dbReference type="InterPro" id="IPR014729">
    <property type="entry name" value="Rossmann-like_a/b/a_fold"/>
</dbReference>
<evidence type="ECO:0000313" key="17">
    <source>
        <dbReference type="EMBL" id="MBT0664563.1"/>
    </source>
</evidence>
<keyword evidence="12" id="KW-0511">Multifunctional enzyme</keyword>
<evidence type="ECO:0000313" key="18">
    <source>
        <dbReference type="Proteomes" id="UP000811899"/>
    </source>
</evidence>
<dbReference type="EC" id="2.7.7.2" evidence="15"/>
<evidence type="ECO:0000256" key="14">
    <source>
        <dbReference type="ARBA" id="ARBA00049494"/>
    </source>
</evidence>
<keyword evidence="7 15" id="KW-0548">Nucleotidyltransferase</keyword>
<keyword evidence="10 15" id="KW-0274">FAD</keyword>
<comment type="similarity">
    <text evidence="15">Belongs to the ribF family.</text>
</comment>
<dbReference type="GO" id="GO:0003919">
    <property type="term" value="F:FMN adenylyltransferase activity"/>
    <property type="evidence" value="ECO:0007669"/>
    <property type="project" value="UniProtKB-UniRule"/>
</dbReference>
<evidence type="ECO:0000256" key="11">
    <source>
        <dbReference type="ARBA" id="ARBA00022840"/>
    </source>
</evidence>
<reference evidence="17 18" key="1">
    <citation type="submission" date="2021-05" db="EMBL/GenBank/DDBJ databases">
        <title>The draft genome of Geobacter pelophilus DSM 12255.</title>
        <authorList>
            <person name="Xu Z."/>
            <person name="Masuda Y."/>
            <person name="Itoh H."/>
            <person name="Senoo K."/>
        </authorList>
    </citation>
    <scope>NUCLEOTIDE SEQUENCE [LARGE SCALE GENOMIC DNA]</scope>
    <source>
        <strain evidence="17 18">DSM 12255</strain>
    </source>
</reference>
<keyword evidence="6 15" id="KW-0808">Transferase</keyword>
<proteinExistence type="inferred from homology"/>
<evidence type="ECO:0000256" key="2">
    <source>
        <dbReference type="ARBA" id="ARBA00004726"/>
    </source>
</evidence>
<comment type="catalytic activity">
    <reaction evidence="13 15">
        <text>riboflavin + ATP = FMN + ADP + H(+)</text>
        <dbReference type="Rhea" id="RHEA:14357"/>
        <dbReference type="ChEBI" id="CHEBI:15378"/>
        <dbReference type="ChEBI" id="CHEBI:30616"/>
        <dbReference type="ChEBI" id="CHEBI:57986"/>
        <dbReference type="ChEBI" id="CHEBI:58210"/>
        <dbReference type="ChEBI" id="CHEBI:456216"/>
        <dbReference type="EC" id="2.7.1.26"/>
    </reaction>
</comment>
<dbReference type="RefSeq" id="WP_214171326.1">
    <property type="nucleotide sequence ID" value="NZ_JAHCVJ010000003.1"/>
</dbReference>
<dbReference type="InterPro" id="IPR002606">
    <property type="entry name" value="Riboflavin_kinase_bac"/>
</dbReference>
<dbReference type="PANTHER" id="PTHR22749:SF6">
    <property type="entry name" value="RIBOFLAVIN KINASE"/>
    <property type="match status" value="1"/>
</dbReference>
<dbReference type="EC" id="2.7.1.26" evidence="15"/>
<keyword evidence="9 15" id="KW-0418">Kinase</keyword>
<evidence type="ECO:0000256" key="5">
    <source>
        <dbReference type="ARBA" id="ARBA00022643"/>
    </source>
</evidence>
<dbReference type="Pfam" id="PF01687">
    <property type="entry name" value="Flavokinase"/>
    <property type="match status" value="1"/>
</dbReference>
<keyword evidence="8 15" id="KW-0547">Nucleotide-binding</keyword>
<dbReference type="FunFam" id="2.40.30.30:FF:000003">
    <property type="entry name" value="Riboflavin biosynthesis protein"/>
    <property type="match status" value="1"/>
</dbReference>
<evidence type="ECO:0000256" key="12">
    <source>
        <dbReference type="ARBA" id="ARBA00023268"/>
    </source>
</evidence>
<evidence type="ECO:0000256" key="15">
    <source>
        <dbReference type="PIRNR" id="PIRNR004491"/>
    </source>
</evidence>
<keyword evidence="11 15" id="KW-0067">ATP-binding</keyword>
<dbReference type="InterPro" id="IPR015865">
    <property type="entry name" value="Riboflavin_kinase_bac/euk"/>
</dbReference>
<dbReference type="NCBIfam" id="TIGR00083">
    <property type="entry name" value="ribF"/>
    <property type="match status" value="1"/>
</dbReference>
<dbReference type="Proteomes" id="UP000811899">
    <property type="component" value="Unassembled WGS sequence"/>
</dbReference>
<dbReference type="GO" id="GO:0006747">
    <property type="term" value="P:FAD biosynthetic process"/>
    <property type="evidence" value="ECO:0007669"/>
    <property type="project" value="UniProtKB-UniRule"/>
</dbReference>
<dbReference type="SUPFAM" id="SSF82114">
    <property type="entry name" value="Riboflavin kinase-like"/>
    <property type="match status" value="1"/>
</dbReference>
<evidence type="ECO:0000256" key="7">
    <source>
        <dbReference type="ARBA" id="ARBA00022695"/>
    </source>
</evidence>
<dbReference type="EMBL" id="JAHCVJ010000003">
    <property type="protein sequence ID" value="MBT0664563.1"/>
    <property type="molecule type" value="Genomic_DNA"/>
</dbReference>
<dbReference type="Pfam" id="PF06574">
    <property type="entry name" value="FAD_syn"/>
    <property type="match status" value="1"/>
</dbReference>
<dbReference type="FunFam" id="3.40.50.620:FF:000021">
    <property type="entry name" value="Riboflavin biosynthesis protein"/>
    <property type="match status" value="1"/>
</dbReference>
<comment type="catalytic activity">
    <reaction evidence="14 15">
        <text>FMN + ATP + H(+) = FAD + diphosphate</text>
        <dbReference type="Rhea" id="RHEA:17237"/>
        <dbReference type="ChEBI" id="CHEBI:15378"/>
        <dbReference type="ChEBI" id="CHEBI:30616"/>
        <dbReference type="ChEBI" id="CHEBI:33019"/>
        <dbReference type="ChEBI" id="CHEBI:57692"/>
        <dbReference type="ChEBI" id="CHEBI:58210"/>
        <dbReference type="EC" id="2.7.7.2"/>
    </reaction>
</comment>
<evidence type="ECO:0000256" key="10">
    <source>
        <dbReference type="ARBA" id="ARBA00022827"/>
    </source>
</evidence>
<evidence type="ECO:0000256" key="4">
    <source>
        <dbReference type="ARBA" id="ARBA00022630"/>
    </source>
</evidence>
<name>A0AAW4L0X1_9BACT</name>
<dbReference type="SMART" id="SM00904">
    <property type="entry name" value="Flavokinase"/>
    <property type="match status" value="1"/>
</dbReference>
<dbReference type="InterPro" id="IPR023468">
    <property type="entry name" value="Riboflavin_kinase"/>
</dbReference>
<keyword evidence="5 15" id="KW-0288">FMN</keyword>
<comment type="pathway">
    <text evidence="3 15">Cofactor biosynthesis; FMN biosynthesis; FMN from riboflavin (ATP route): step 1/1.</text>
</comment>
<dbReference type="SUPFAM" id="SSF52374">
    <property type="entry name" value="Nucleotidylyl transferase"/>
    <property type="match status" value="1"/>
</dbReference>
<keyword evidence="18" id="KW-1185">Reference proteome</keyword>
<evidence type="ECO:0000256" key="1">
    <source>
        <dbReference type="ARBA" id="ARBA00002121"/>
    </source>
</evidence>
<accession>A0AAW4L0X1</accession>
<protein>
    <recommendedName>
        <fullName evidence="15">Riboflavin biosynthesis protein</fullName>
    </recommendedName>
    <domain>
        <recommendedName>
            <fullName evidence="15">Riboflavin kinase</fullName>
            <ecNumber evidence="15">2.7.1.26</ecNumber>
        </recommendedName>
        <alternativeName>
            <fullName evidence="15">Flavokinase</fullName>
        </alternativeName>
    </domain>
    <domain>
        <recommendedName>
            <fullName evidence="15">FMN adenylyltransferase</fullName>
            <ecNumber evidence="15">2.7.7.2</ecNumber>
        </recommendedName>
        <alternativeName>
            <fullName evidence="15">FAD pyrophosphorylase</fullName>
        </alternativeName>
        <alternativeName>
            <fullName evidence="15">FAD synthase</fullName>
        </alternativeName>
    </domain>
</protein>
<dbReference type="GO" id="GO:0005524">
    <property type="term" value="F:ATP binding"/>
    <property type="evidence" value="ECO:0007669"/>
    <property type="project" value="UniProtKB-UniRule"/>
</dbReference>
<dbReference type="InterPro" id="IPR023465">
    <property type="entry name" value="Riboflavin_kinase_dom_sf"/>
</dbReference>
<dbReference type="NCBIfam" id="NF004160">
    <property type="entry name" value="PRK05627.1-3"/>
    <property type="match status" value="1"/>
</dbReference>
<comment type="pathway">
    <text evidence="2 15">Cofactor biosynthesis; FAD biosynthesis; FAD from FMN: step 1/1.</text>
</comment>
<evidence type="ECO:0000256" key="3">
    <source>
        <dbReference type="ARBA" id="ARBA00005201"/>
    </source>
</evidence>
<dbReference type="Gene3D" id="2.40.30.30">
    <property type="entry name" value="Riboflavin kinase-like"/>
    <property type="match status" value="1"/>
</dbReference>
<dbReference type="PIRSF" id="PIRSF004491">
    <property type="entry name" value="FAD_Synth"/>
    <property type="match status" value="1"/>
</dbReference>
<evidence type="ECO:0000256" key="13">
    <source>
        <dbReference type="ARBA" id="ARBA00047880"/>
    </source>
</evidence>
<dbReference type="CDD" id="cd02064">
    <property type="entry name" value="FAD_synthetase_N"/>
    <property type="match status" value="1"/>
</dbReference>
<dbReference type="GO" id="GO:0009398">
    <property type="term" value="P:FMN biosynthetic process"/>
    <property type="evidence" value="ECO:0007669"/>
    <property type="project" value="UniProtKB-UniRule"/>
</dbReference>
<sequence length="321" mass="35506">MEIYRSLEEIPASLGTSVVTIGNFDGVHLGHREIFRTVRTAAEREGAVSVVVTFVPHPLKVIPNPKKHLKLINTYAEKENLIAASGIDCLLTIPFEDSFAALTARQFVEDVLVKRLKVTLLVIGYDYSFGRNRQGNVSTLVEMGKEFGFKVQVLEPIGHEGMIYSSSQVRRLIQDGDVVGVVPLLGRQFSLGGVVVAGHRRGAGLGFPTANIRTEKELIPASGVYAVKVKIDEALYDGACNIGNNPTFGNDETSIEVFLFDFAGDLYDRELRIYFIAKIRDERKFAGVDELKHAITADVAQCRKILGATSVIEYREYLERV</sequence>
<dbReference type="AlphaFoldDB" id="A0AAW4L0X1"/>
<dbReference type="GO" id="GO:0008531">
    <property type="term" value="F:riboflavin kinase activity"/>
    <property type="evidence" value="ECO:0007669"/>
    <property type="project" value="UniProtKB-UniRule"/>
</dbReference>
<evidence type="ECO:0000256" key="6">
    <source>
        <dbReference type="ARBA" id="ARBA00022679"/>
    </source>
</evidence>
<comment type="caution">
    <text evidence="17">The sequence shown here is derived from an EMBL/GenBank/DDBJ whole genome shotgun (WGS) entry which is preliminary data.</text>
</comment>
<keyword evidence="4 15" id="KW-0285">Flavoprotein</keyword>
<dbReference type="GO" id="GO:0009231">
    <property type="term" value="P:riboflavin biosynthetic process"/>
    <property type="evidence" value="ECO:0007669"/>
    <property type="project" value="InterPro"/>
</dbReference>
<evidence type="ECO:0000256" key="8">
    <source>
        <dbReference type="ARBA" id="ARBA00022741"/>
    </source>
</evidence>
<feature type="domain" description="Riboflavin kinase" evidence="16">
    <location>
        <begin position="184"/>
        <end position="307"/>
    </location>
</feature>